<organism evidence="1 2">
    <name type="scientific">Candidatus Filomicrobium marinum</name>
    <dbReference type="NCBI Taxonomy" id="1608628"/>
    <lineage>
        <taxon>Bacteria</taxon>
        <taxon>Pseudomonadati</taxon>
        <taxon>Pseudomonadota</taxon>
        <taxon>Alphaproteobacteria</taxon>
        <taxon>Hyphomicrobiales</taxon>
        <taxon>Hyphomicrobiaceae</taxon>
        <taxon>Filomicrobium</taxon>
    </lineage>
</organism>
<proteinExistence type="predicted"/>
<keyword evidence="2" id="KW-1185">Reference proteome</keyword>
<dbReference type="KEGG" id="fiy:BN1229_v1_2694"/>
<gene>
    <name evidence="1" type="ORF">YBN1229_v1_2694</name>
</gene>
<protein>
    <submittedName>
        <fullName evidence="1">Uncharacterized protein</fullName>
    </submittedName>
</protein>
<name>A0A0D6JH58_9HYPH</name>
<reference evidence="2" key="1">
    <citation type="submission" date="2015-02" db="EMBL/GenBank/DDBJ databases">
        <authorList>
            <person name="Chooi Y.-H."/>
        </authorList>
    </citation>
    <scope>NUCLEOTIDE SEQUENCE [LARGE SCALE GENOMIC DNA]</scope>
    <source>
        <strain evidence="2">strain Y</strain>
    </source>
</reference>
<evidence type="ECO:0000313" key="1">
    <source>
        <dbReference type="EMBL" id="CPR20627.1"/>
    </source>
</evidence>
<evidence type="ECO:0000313" key="2">
    <source>
        <dbReference type="Proteomes" id="UP000033187"/>
    </source>
</evidence>
<sequence>MRWANGSISFRKCGRKEVFEPIAHALRDALVLVSQGIYELRGTYGTPMEIFALATGHFGGDRLSAGDRRPFACPSLS</sequence>
<dbReference type="AlphaFoldDB" id="A0A0D6JH58"/>
<dbReference type="KEGG" id="fil:BN1229_v1_3229"/>
<dbReference type="Proteomes" id="UP000033187">
    <property type="component" value="Chromosome 1"/>
</dbReference>
<accession>A0A0D6JH58</accession>
<dbReference type="EMBL" id="LN829119">
    <property type="protein sequence ID" value="CPR20627.1"/>
    <property type="molecule type" value="Genomic_DNA"/>
</dbReference>